<keyword evidence="3" id="KW-1185">Reference proteome</keyword>
<evidence type="ECO:0000313" key="2">
    <source>
        <dbReference type="EMBL" id="VEL28476.1"/>
    </source>
</evidence>
<organism evidence="2 3">
    <name type="scientific">Protopolystoma xenopodis</name>
    <dbReference type="NCBI Taxonomy" id="117903"/>
    <lineage>
        <taxon>Eukaryota</taxon>
        <taxon>Metazoa</taxon>
        <taxon>Spiralia</taxon>
        <taxon>Lophotrochozoa</taxon>
        <taxon>Platyhelminthes</taxon>
        <taxon>Monogenea</taxon>
        <taxon>Polyopisthocotylea</taxon>
        <taxon>Polystomatidea</taxon>
        <taxon>Polystomatidae</taxon>
        <taxon>Protopolystoma</taxon>
    </lineage>
</organism>
<evidence type="ECO:0000256" key="1">
    <source>
        <dbReference type="SAM" id="MobiDB-lite"/>
    </source>
</evidence>
<gene>
    <name evidence="2" type="ORF">PXEA_LOCUS21916</name>
</gene>
<protein>
    <submittedName>
        <fullName evidence="2">Uncharacterized protein</fullName>
    </submittedName>
</protein>
<accession>A0A3S5A5V4</accession>
<feature type="region of interest" description="Disordered" evidence="1">
    <location>
        <begin position="77"/>
        <end position="98"/>
    </location>
</feature>
<proteinExistence type="predicted"/>
<dbReference type="Proteomes" id="UP000784294">
    <property type="component" value="Unassembled WGS sequence"/>
</dbReference>
<dbReference type="AlphaFoldDB" id="A0A3S5A5V4"/>
<evidence type="ECO:0000313" key="3">
    <source>
        <dbReference type="Proteomes" id="UP000784294"/>
    </source>
</evidence>
<name>A0A3S5A5V4_9PLAT</name>
<sequence length="98" mass="9963">MVRLILVLAPVMCILSGIGVSGILKTFIRNLNCNSSSGLIDSSLPSSTNTNGTSTSGNVYGFGRNAVPLASGSGKHAFGGGASFTSKSGKISDPIKWD</sequence>
<dbReference type="OrthoDB" id="10261066at2759"/>
<dbReference type="EMBL" id="CAAALY010095325">
    <property type="protein sequence ID" value="VEL28476.1"/>
    <property type="molecule type" value="Genomic_DNA"/>
</dbReference>
<comment type="caution">
    <text evidence="2">The sequence shown here is derived from an EMBL/GenBank/DDBJ whole genome shotgun (WGS) entry which is preliminary data.</text>
</comment>
<reference evidence="2" key="1">
    <citation type="submission" date="2018-11" db="EMBL/GenBank/DDBJ databases">
        <authorList>
            <consortium name="Pathogen Informatics"/>
        </authorList>
    </citation>
    <scope>NUCLEOTIDE SEQUENCE</scope>
</reference>